<dbReference type="SUPFAM" id="SSF51735">
    <property type="entry name" value="NAD(P)-binding Rossmann-fold domains"/>
    <property type="match status" value="1"/>
</dbReference>
<dbReference type="OrthoDB" id="9804774at2"/>
<dbReference type="FunFam" id="3.40.50.720:FF:000084">
    <property type="entry name" value="Short-chain dehydrogenase reductase"/>
    <property type="match status" value="1"/>
</dbReference>
<dbReference type="GO" id="GO:0016491">
    <property type="term" value="F:oxidoreductase activity"/>
    <property type="evidence" value="ECO:0007669"/>
    <property type="project" value="UniProtKB-KW"/>
</dbReference>
<dbReference type="AlphaFoldDB" id="A0A4R2L3G8"/>
<dbReference type="RefSeq" id="WP_117317306.1">
    <property type="nucleotide sequence ID" value="NZ_QQSW01000008.1"/>
</dbReference>
<proteinExistence type="inferred from homology"/>
<dbReference type="InterPro" id="IPR036291">
    <property type="entry name" value="NAD(P)-bd_dom_sf"/>
</dbReference>
<dbReference type="InterPro" id="IPR002347">
    <property type="entry name" value="SDR_fam"/>
</dbReference>
<evidence type="ECO:0000256" key="1">
    <source>
        <dbReference type="ARBA" id="ARBA00006484"/>
    </source>
</evidence>
<dbReference type="EMBL" id="SLWX01000003">
    <property type="protein sequence ID" value="TCO77108.1"/>
    <property type="molecule type" value="Genomic_DNA"/>
</dbReference>
<gene>
    <name evidence="3" type="ORF">EV688_103122</name>
</gene>
<dbReference type="PANTHER" id="PTHR43639:SF1">
    <property type="entry name" value="SHORT-CHAIN DEHYDROGENASE_REDUCTASE FAMILY PROTEIN"/>
    <property type="match status" value="1"/>
</dbReference>
<evidence type="ECO:0000313" key="3">
    <source>
        <dbReference type="EMBL" id="TCO77108.1"/>
    </source>
</evidence>
<comment type="caution">
    <text evidence="3">The sequence shown here is derived from an EMBL/GenBank/DDBJ whole genome shotgun (WGS) entry which is preliminary data.</text>
</comment>
<name>A0A4R2L3G8_9GAMM</name>
<dbReference type="PANTHER" id="PTHR43639">
    <property type="entry name" value="OXIDOREDUCTASE, SHORT-CHAIN DEHYDROGENASE/REDUCTASE FAMILY (AFU_ORTHOLOGUE AFUA_5G02870)"/>
    <property type="match status" value="1"/>
</dbReference>
<organism evidence="3 4">
    <name type="scientific">Chromatocurvus halotolerans</name>
    <dbReference type="NCBI Taxonomy" id="1132028"/>
    <lineage>
        <taxon>Bacteria</taxon>
        <taxon>Pseudomonadati</taxon>
        <taxon>Pseudomonadota</taxon>
        <taxon>Gammaproteobacteria</taxon>
        <taxon>Cellvibrionales</taxon>
        <taxon>Halieaceae</taxon>
        <taxon>Chromatocurvus</taxon>
    </lineage>
</organism>
<dbReference type="Proteomes" id="UP000294980">
    <property type="component" value="Unassembled WGS sequence"/>
</dbReference>
<keyword evidence="4" id="KW-1185">Reference proteome</keyword>
<keyword evidence="2" id="KW-0560">Oxidoreductase</keyword>
<evidence type="ECO:0000313" key="4">
    <source>
        <dbReference type="Proteomes" id="UP000294980"/>
    </source>
</evidence>
<sequence>MQDLTDRIILLTGASKGIGAATARFLGAAGATLIAHYGSDRDGAVAATADIPDERKLLVQADLANPDDVERLWAEACGWKGHIDVLVNNAAVMIGNGSVDEDLENWDAAWEKSMQINVLAPARMLRQAVRHFREVGGGSIITISSWAAQRGVGNPATIAYAASKAAIRAATQTVARNYASEGIYAYIIAPGVVRTRLSEDFARSQGGEDKVTAGLAMGRWVDPEEIADLVTFLCKGSAPSLSGGTIDINGASYIR</sequence>
<dbReference type="PRINTS" id="PR00080">
    <property type="entry name" value="SDRFAMILY"/>
</dbReference>
<protein>
    <submittedName>
        <fullName evidence="3">NAD(P)-dependent dehydrogenase (Short-subunit alcohol dehydrogenase family)</fullName>
    </submittedName>
</protein>
<dbReference type="Pfam" id="PF13561">
    <property type="entry name" value="adh_short_C2"/>
    <property type="match status" value="1"/>
</dbReference>
<comment type="similarity">
    <text evidence="1">Belongs to the short-chain dehydrogenases/reductases (SDR) family.</text>
</comment>
<evidence type="ECO:0000256" key="2">
    <source>
        <dbReference type="ARBA" id="ARBA00023002"/>
    </source>
</evidence>
<dbReference type="PRINTS" id="PR00081">
    <property type="entry name" value="GDHRDH"/>
</dbReference>
<reference evidence="3 4" key="1">
    <citation type="submission" date="2019-03" db="EMBL/GenBank/DDBJ databases">
        <title>Genomic Encyclopedia of Type Strains, Phase IV (KMG-IV): sequencing the most valuable type-strain genomes for metagenomic binning, comparative biology and taxonomic classification.</title>
        <authorList>
            <person name="Goeker M."/>
        </authorList>
    </citation>
    <scope>NUCLEOTIDE SEQUENCE [LARGE SCALE GENOMIC DNA]</scope>
    <source>
        <strain evidence="3 4">DSM 23344</strain>
    </source>
</reference>
<dbReference type="Gene3D" id="3.40.50.720">
    <property type="entry name" value="NAD(P)-binding Rossmann-like Domain"/>
    <property type="match status" value="1"/>
</dbReference>
<dbReference type="CDD" id="cd05233">
    <property type="entry name" value="SDR_c"/>
    <property type="match status" value="1"/>
</dbReference>
<accession>A0A4R2L3G8</accession>